<reference evidence="1 2" key="1">
    <citation type="submission" date="2019-10" db="EMBL/GenBank/DDBJ databases">
        <title>Rudanella paleaurantiibacter sp. nov., isolated from sludge.</title>
        <authorList>
            <person name="Xu S.Q."/>
        </authorList>
    </citation>
    <scope>NUCLEOTIDE SEQUENCE [LARGE SCALE GENOMIC DNA]</scope>
    <source>
        <strain evidence="1 2">HX-22-17</strain>
    </source>
</reference>
<dbReference type="RefSeq" id="WP_152123760.1">
    <property type="nucleotide sequence ID" value="NZ_WELI01000002.1"/>
</dbReference>
<proteinExistence type="predicted"/>
<name>A0A7J5U3W1_9BACT</name>
<gene>
    <name evidence="1" type="ORF">F5984_08285</name>
</gene>
<comment type="caution">
    <text evidence="1">The sequence shown here is derived from an EMBL/GenBank/DDBJ whole genome shotgun (WGS) entry which is preliminary data.</text>
</comment>
<accession>A0A7J5U3W1</accession>
<dbReference type="Proteomes" id="UP000488299">
    <property type="component" value="Unassembled WGS sequence"/>
</dbReference>
<keyword evidence="2" id="KW-1185">Reference proteome</keyword>
<dbReference type="EMBL" id="WELI01000002">
    <property type="protein sequence ID" value="KAB7732192.1"/>
    <property type="molecule type" value="Genomic_DNA"/>
</dbReference>
<evidence type="ECO:0000313" key="2">
    <source>
        <dbReference type="Proteomes" id="UP000488299"/>
    </source>
</evidence>
<dbReference type="AlphaFoldDB" id="A0A7J5U3W1"/>
<evidence type="ECO:0008006" key="3">
    <source>
        <dbReference type="Google" id="ProtNLM"/>
    </source>
</evidence>
<evidence type="ECO:0000313" key="1">
    <source>
        <dbReference type="EMBL" id="KAB7732192.1"/>
    </source>
</evidence>
<sequence>MFSTFNHKRKWLWTLGGGLSLFAIIAFTEARQEQKHCREVVVKLDKVDGHQFLTRRDVTGYLTNEGSDPVIGESFDQIDFRQLEQRLKRHGLVKNCQVSRDLKGNLIVSIQQPQPLARLISSDNSLGYLEGQYVSEEGRFFPISMNHTVRVPLLSGAYFAKHTSLTDSSSRGLIELLTMIRNDAFWQAQVTDIDVNAQGAVTMWPTYGKHRIEMGLPINLELKFKKLKLFYKSILSSRGWDRYSRVNVQYRNQIVCE</sequence>
<protein>
    <recommendedName>
        <fullName evidence="3">Cell division protein FtsQ</fullName>
    </recommendedName>
</protein>
<organism evidence="1 2">
    <name type="scientific">Rudanella paleaurantiibacter</name>
    <dbReference type="NCBI Taxonomy" id="2614655"/>
    <lineage>
        <taxon>Bacteria</taxon>
        <taxon>Pseudomonadati</taxon>
        <taxon>Bacteroidota</taxon>
        <taxon>Cytophagia</taxon>
        <taxon>Cytophagales</taxon>
        <taxon>Cytophagaceae</taxon>
        <taxon>Rudanella</taxon>
    </lineage>
</organism>